<dbReference type="InterPro" id="IPR043519">
    <property type="entry name" value="NT_sf"/>
</dbReference>
<evidence type="ECO:0000313" key="2">
    <source>
        <dbReference type="EMBL" id="MCA9759845.1"/>
    </source>
</evidence>
<reference evidence="2" key="2">
    <citation type="journal article" date="2021" name="Microbiome">
        <title>Successional dynamics and alternative stable states in a saline activated sludge microbial community over 9 years.</title>
        <authorList>
            <person name="Wang Y."/>
            <person name="Ye J."/>
            <person name="Ju F."/>
            <person name="Liu L."/>
            <person name="Boyd J.A."/>
            <person name="Deng Y."/>
            <person name="Parks D.H."/>
            <person name="Jiang X."/>
            <person name="Yin X."/>
            <person name="Woodcroft B.J."/>
            <person name="Tyson G.W."/>
            <person name="Hugenholtz P."/>
            <person name="Polz M.F."/>
            <person name="Zhang T."/>
        </authorList>
    </citation>
    <scope>NUCLEOTIDE SEQUENCE</scope>
    <source>
        <strain evidence="2">HKST-UBA02</strain>
    </source>
</reference>
<proteinExistence type="predicted"/>
<evidence type="ECO:0000259" key="1">
    <source>
        <dbReference type="Pfam" id="PF18765"/>
    </source>
</evidence>
<dbReference type="EMBL" id="JAGQHS010000546">
    <property type="protein sequence ID" value="MCA9759845.1"/>
    <property type="molecule type" value="Genomic_DNA"/>
</dbReference>
<dbReference type="InterPro" id="IPR041633">
    <property type="entry name" value="Polbeta"/>
</dbReference>
<reference evidence="2" key="1">
    <citation type="submission" date="2020-04" db="EMBL/GenBank/DDBJ databases">
        <authorList>
            <person name="Zhang T."/>
        </authorList>
    </citation>
    <scope>NUCLEOTIDE SEQUENCE</scope>
    <source>
        <strain evidence="2">HKST-UBA02</strain>
    </source>
</reference>
<dbReference type="Pfam" id="PF18765">
    <property type="entry name" value="Polbeta"/>
    <property type="match status" value="1"/>
</dbReference>
<dbReference type="Gene3D" id="3.30.460.10">
    <property type="entry name" value="Beta Polymerase, domain 2"/>
    <property type="match status" value="1"/>
</dbReference>
<protein>
    <submittedName>
        <fullName evidence="2">Nucleotidyltransferase domain-containing protein</fullName>
    </submittedName>
</protein>
<dbReference type="Proteomes" id="UP000739538">
    <property type="component" value="Unassembled WGS sequence"/>
</dbReference>
<dbReference type="AlphaFoldDB" id="A0A956SGJ9"/>
<comment type="caution">
    <text evidence="2">The sequence shown here is derived from an EMBL/GenBank/DDBJ whole genome shotgun (WGS) entry which is preliminary data.</text>
</comment>
<feature type="domain" description="Polymerase beta nucleotidyltransferase" evidence="1">
    <location>
        <begin position="15"/>
        <end position="99"/>
    </location>
</feature>
<evidence type="ECO:0000313" key="3">
    <source>
        <dbReference type="Proteomes" id="UP000739538"/>
    </source>
</evidence>
<name>A0A956SGJ9_UNCEI</name>
<dbReference type="CDD" id="cd05403">
    <property type="entry name" value="NT_KNTase_like"/>
    <property type="match status" value="1"/>
</dbReference>
<dbReference type="SUPFAM" id="SSF81301">
    <property type="entry name" value="Nucleotidyltransferase"/>
    <property type="match status" value="1"/>
</dbReference>
<sequence length="100" mass="10845">MTTVRGLEPRALNLIRDVLSRHPAVTGAILFGSRAKGTARPASDVDLALEGVNTPLEAEEIAGELEELPLPYRFDVQALSAIRHAALREHIERVGVRILG</sequence>
<gene>
    <name evidence="2" type="ORF">KDA27_28870</name>
</gene>
<accession>A0A956SGJ9</accession>
<organism evidence="2 3">
    <name type="scientific">Eiseniibacteriota bacterium</name>
    <dbReference type="NCBI Taxonomy" id="2212470"/>
    <lineage>
        <taxon>Bacteria</taxon>
        <taxon>Candidatus Eiseniibacteriota</taxon>
    </lineage>
</organism>